<gene>
    <name evidence="13" type="ORF">Poli38472_001974</name>
</gene>
<dbReference type="OrthoDB" id="10260889at2759"/>
<comment type="caution">
    <text evidence="13">The sequence shown here is derived from an EMBL/GenBank/DDBJ whole genome shotgun (WGS) entry which is preliminary data.</text>
</comment>
<dbReference type="EMBL" id="SPLM01000001">
    <property type="protein sequence ID" value="TMW69818.1"/>
    <property type="molecule type" value="Genomic_DNA"/>
</dbReference>
<dbReference type="GO" id="GO:0005886">
    <property type="term" value="C:plasma membrane"/>
    <property type="evidence" value="ECO:0007669"/>
    <property type="project" value="UniProtKB-SubCell"/>
</dbReference>
<feature type="transmembrane region" description="Helical" evidence="12">
    <location>
        <begin position="220"/>
        <end position="237"/>
    </location>
</feature>
<evidence type="ECO:0000256" key="6">
    <source>
        <dbReference type="ARBA" id="ARBA00022695"/>
    </source>
</evidence>
<dbReference type="GO" id="GO:0004605">
    <property type="term" value="F:phosphatidate cytidylyltransferase activity"/>
    <property type="evidence" value="ECO:0007669"/>
    <property type="project" value="TreeGrafter"/>
</dbReference>
<feature type="transmembrane region" description="Helical" evidence="12">
    <location>
        <begin position="338"/>
        <end position="362"/>
    </location>
</feature>
<evidence type="ECO:0000256" key="8">
    <source>
        <dbReference type="ARBA" id="ARBA00023098"/>
    </source>
</evidence>
<evidence type="ECO:0000256" key="12">
    <source>
        <dbReference type="SAM" id="Phobius"/>
    </source>
</evidence>
<protein>
    <recommendedName>
        <fullName evidence="15">Phosphatidate cytidylyltransferase</fullName>
    </recommendedName>
</protein>
<feature type="transmembrane region" description="Helical" evidence="12">
    <location>
        <begin position="183"/>
        <end position="200"/>
    </location>
</feature>
<dbReference type="Pfam" id="PF01148">
    <property type="entry name" value="CTP_transf_1"/>
    <property type="match status" value="1"/>
</dbReference>
<comment type="subcellular location">
    <subcellularLocation>
        <location evidence="1">Cell membrane</location>
        <topology evidence="1">Multi-pass membrane protein</topology>
    </subcellularLocation>
</comment>
<keyword evidence="7 12" id="KW-1133">Transmembrane helix</keyword>
<name>A0A8K1CX25_PYTOL</name>
<dbReference type="AlphaFoldDB" id="A0A8K1CX25"/>
<keyword evidence="3" id="KW-0444">Lipid biosynthesis</keyword>
<evidence type="ECO:0000256" key="5">
    <source>
        <dbReference type="ARBA" id="ARBA00022692"/>
    </source>
</evidence>
<dbReference type="PANTHER" id="PTHR46382">
    <property type="entry name" value="PHOSPHATIDATE CYTIDYLYLTRANSFERASE"/>
    <property type="match status" value="1"/>
</dbReference>
<evidence type="ECO:0008006" key="15">
    <source>
        <dbReference type="Google" id="ProtNLM"/>
    </source>
</evidence>
<accession>A0A8K1CX25</accession>
<evidence type="ECO:0000313" key="13">
    <source>
        <dbReference type="EMBL" id="TMW69818.1"/>
    </source>
</evidence>
<keyword evidence="4" id="KW-0808">Transferase</keyword>
<keyword evidence="9 12" id="KW-0472">Membrane</keyword>
<keyword evidence="10" id="KW-0594">Phospholipid biosynthesis</keyword>
<feature type="transmembrane region" description="Helical" evidence="12">
    <location>
        <begin position="72"/>
        <end position="91"/>
    </location>
</feature>
<evidence type="ECO:0000256" key="10">
    <source>
        <dbReference type="ARBA" id="ARBA00023209"/>
    </source>
</evidence>
<feature type="transmembrane region" description="Helical" evidence="12">
    <location>
        <begin position="273"/>
        <end position="293"/>
    </location>
</feature>
<keyword evidence="6" id="KW-0548">Nucleotidyltransferase</keyword>
<evidence type="ECO:0000256" key="4">
    <source>
        <dbReference type="ARBA" id="ARBA00022679"/>
    </source>
</evidence>
<proteinExistence type="predicted"/>
<evidence type="ECO:0000313" key="14">
    <source>
        <dbReference type="Proteomes" id="UP000794436"/>
    </source>
</evidence>
<feature type="transmembrane region" description="Helical" evidence="12">
    <location>
        <begin position="305"/>
        <end position="326"/>
    </location>
</feature>
<dbReference type="GO" id="GO:0016024">
    <property type="term" value="P:CDP-diacylglycerol biosynthetic process"/>
    <property type="evidence" value="ECO:0007669"/>
    <property type="project" value="TreeGrafter"/>
</dbReference>
<dbReference type="PANTHER" id="PTHR46382:SF1">
    <property type="entry name" value="PHOSPHATIDATE CYTIDYLYLTRANSFERASE"/>
    <property type="match status" value="1"/>
</dbReference>
<evidence type="ECO:0000256" key="2">
    <source>
        <dbReference type="ARBA" id="ARBA00022475"/>
    </source>
</evidence>
<evidence type="ECO:0000256" key="11">
    <source>
        <dbReference type="ARBA" id="ARBA00023264"/>
    </source>
</evidence>
<evidence type="ECO:0000256" key="3">
    <source>
        <dbReference type="ARBA" id="ARBA00022516"/>
    </source>
</evidence>
<keyword evidence="5 12" id="KW-0812">Transmembrane</keyword>
<organism evidence="13 14">
    <name type="scientific">Pythium oligandrum</name>
    <name type="common">Mycoparasitic fungus</name>
    <dbReference type="NCBI Taxonomy" id="41045"/>
    <lineage>
        <taxon>Eukaryota</taxon>
        <taxon>Sar</taxon>
        <taxon>Stramenopiles</taxon>
        <taxon>Oomycota</taxon>
        <taxon>Peronosporomycetes</taxon>
        <taxon>Pythiales</taxon>
        <taxon>Pythiaceae</taxon>
        <taxon>Pythium</taxon>
    </lineage>
</organism>
<evidence type="ECO:0000256" key="7">
    <source>
        <dbReference type="ARBA" id="ARBA00022989"/>
    </source>
</evidence>
<feature type="transmembrane region" description="Helical" evidence="12">
    <location>
        <begin position="383"/>
        <end position="405"/>
    </location>
</feature>
<evidence type="ECO:0000256" key="1">
    <source>
        <dbReference type="ARBA" id="ARBA00004651"/>
    </source>
</evidence>
<dbReference type="Proteomes" id="UP000794436">
    <property type="component" value="Unassembled WGS sequence"/>
</dbReference>
<keyword evidence="11" id="KW-1208">Phospholipid metabolism</keyword>
<sequence>MAAVSTSPFPDATPDILHDAARHSQDSITDDTWTITLGPWKLQLSNGAQRFLSALVLAPLITFFLWSSPVFATTTVCAVVAAVSCYEYAWIAHRIHLRFIVTLEKYEEANTVVHPSCSSTGSGVSYQSNEPTYPVEMTPPTALERSQGQPPVGEVMEEEVVAFLNKSCAVTPVAARFFCGREWLVAIIVSVFGTIISSFLFRLVSSTDAFYTVNFGGYRMYYAVISSFATWMCACLTPDWKYGTLLVFQQELFTGLTLYSMRCPINDFSCDNIIHPAMFLMFGIVGILVLRLLTSTGPIDYVVHIMLDILGFFYVIGTLFFIVSFVDVDRKATYRKLIIALLYVVWAADSGAYFVGQVFDYFNYKNYHPLASHISPRKDYEGTLIAVFVGMGTMFLASDVLSINGTIAEKLFFSATAVIVGRIGDLFQSLLKRAALVKHSGILIPGHGGVLDRIDALMFASIVFSRYFGAIAD</sequence>
<reference evidence="13" key="1">
    <citation type="submission" date="2019-03" db="EMBL/GenBank/DDBJ databases">
        <title>Long read genome sequence of the mycoparasitic Pythium oligandrum ATCC 38472 isolated from sugarbeet rhizosphere.</title>
        <authorList>
            <person name="Gaulin E."/>
        </authorList>
    </citation>
    <scope>NUCLEOTIDE SEQUENCE</scope>
    <source>
        <strain evidence="13">ATCC 38472_TT</strain>
    </source>
</reference>
<keyword evidence="2" id="KW-1003">Cell membrane</keyword>
<keyword evidence="8" id="KW-0443">Lipid metabolism</keyword>
<keyword evidence="14" id="KW-1185">Reference proteome</keyword>
<evidence type="ECO:0000256" key="9">
    <source>
        <dbReference type="ARBA" id="ARBA00023136"/>
    </source>
</evidence>